<evidence type="ECO:0000256" key="6">
    <source>
        <dbReference type="ARBA" id="ARBA00023136"/>
    </source>
</evidence>
<keyword evidence="5 10" id="KW-1133">Transmembrane helix</keyword>
<evidence type="ECO:0000256" key="4">
    <source>
        <dbReference type="ARBA" id="ARBA00022729"/>
    </source>
</evidence>
<dbReference type="Pfam" id="PF18707">
    <property type="entry name" value="IL2RB_N1"/>
    <property type="match status" value="1"/>
</dbReference>
<feature type="signal peptide" evidence="11">
    <location>
        <begin position="1"/>
        <end position="32"/>
    </location>
</feature>
<evidence type="ECO:0000256" key="7">
    <source>
        <dbReference type="ARBA" id="ARBA00023157"/>
    </source>
</evidence>
<keyword evidence="14" id="KW-1185">Reference proteome</keyword>
<feature type="region of interest" description="Disordered" evidence="9">
    <location>
        <begin position="336"/>
        <end position="364"/>
    </location>
</feature>
<keyword evidence="6 10" id="KW-0472">Membrane</keyword>
<dbReference type="InterPro" id="IPR003531">
    <property type="entry name" value="Hempt_rcpt_S_F1_CS"/>
</dbReference>
<dbReference type="EMBL" id="JAINUG010000235">
    <property type="protein sequence ID" value="KAJ8386118.1"/>
    <property type="molecule type" value="Genomic_DNA"/>
</dbReference>
<comment type="similarity">
    <text evidence="2">Belongs to the type I cytokine receptor family. Type 4 subfamily.</text>
</comment>
<dbReference type="PANTHER" id="PTHR23037:SF22">
    <property type="entry name" value="CYTOKINE RECEPTOR COMMON SUBUNIT BETA"/>
    <property type="match status" value="1"/>
</dbReference>
<dbReference type="SUPFAM" id="SSF49265">
    <property type="entry name" value="Fibronectin type III"/>
    <property type="match status" value="2"/>
</dbReference>
<name>A0AAD7RL22_9TELE</name>
<evidence type="ECO:0000256" key="9">
    <source>
        <dbReference type="SAM" id="MobiDB-lite"/>
    </source>
</evidence>
<sequence length="364" mass="41065">MVQRQLNERIRLSAVMETTWLVSFLLLLSVQALPSYSLPGLSCINNLFGNITCTWNSSEISPEVHCVLQGKLQRLSMTKRTCDLKHMEGQDHTLKSCQLLFDRLIVYDIVSIDVKCGNATLASVPYKAGENVKLNPPDQPIINNFTISWSQRHLSSLHNYVFELQFKLSDQPWQDAETAPAVDNQMSVELPQNMLEIGRSYQARVRVKPREEDVIRGMWSSWSPIASWKSEVGKSPWKGLGSELRITLGLVAAVTVSSLLLITCGWFYKQKFPHVPNPSTYFEALNSVHGGNFQKWLGPLFVPESFDVTPHFEDISPVVIFKADNINTLLYNEHPKDPAEQWDSSSKYPGSYSLEEAASDVSSK</sequence>
<gene>
    <name evidence="13" type="ORF">AAFF_G00177120</name>
</gene>
<evidence type="ECO:0000259" key="12">
    <source>
        <dbReference type="Pfam" id="PF18707"/>
    </source>
</evidence>
<evidence type="ECO:0000313" key="14">
    <source>
        <dbReference type="Proteomes" id="UP001221898"/>
    </source>
</evidence>
<dbReference type="PANTHER" id="PTHR23037">
    <property type="entry name" value="CYTOKINE RECEPTOR"/>
    <property type="match status" value="1"/>
</dbReference>
<keyword evidence="4 11" id="KW-0732">Signal</keyword>
<evidence type="ECO:0000256" key="2">
    <source>
        <dbReference type="ARBA" id="ARBA00008280"/>
    </source>
</evidence>
<keyword evidence="8" id="KW-0675">Receptor</keyword>
<evidence type="ECO:0000256" key="10">
    <source>
        <dbReference type="SAM" id="Phobius"/>
    </source>
</evidence>
<keyword evidence="3 10" id="KW-0812">Transmembrane</keyword>
<feature type="chain" id="PRO_5042136043" description="Interleukin-2 receptor subunit beta N-terminal domain-containing protein" evidence="11">
    <location>
        <begin position="33"/>
        <end position="364"/>
    </location>
</feature>
<dbReference type="Proteomes" id="UP001221898">
    <property type="component" value="Unassembled WGS sequence"/>
</dbReference>
<dbReference type="PROSITE" id="PS01355">
    <property type="entry name" value="HEMATOPO_REC_S_F1"/>
    <property type="match status" value="1"/>
</dbReference>
<dbReference type="Gene3D" id="2.60.40.10">
    <property type="entry name" value="Immunoglobulins"/>
    <property type="match status" value="2"/>
</dbReference>
<feature type="domain" description="Interleukin-2 receptor subunit beta N-terminal" evidence="12">
    <location>
        <begin position="40"/>
        <end position="119"/>
    </location>
</feature>
<protein>
    <recommendedName>
        <fullName evidence="12">Interleukin-2 receptor subunit beta N-terminal domain-containing protein</fullName>
    </recommendedName>
</protein>
<accession>A0AAD7RL22</accession>
<evidence type="ECO:0000256" key="3">
    <source>
        <dbReference type="ARBA" id="ARBA00022692"/>
    </source>
</evidence>
<evidence type="ECO:0000256" key="5">
    <source>
        <dbReference type="ARBA" id="ARBA00022989"/>
    </source>
</evidence>
<keyword evidence="7" id="KW-1015">Disulfide bond</keyword>
<feature type="transmembrane region" description="Helical" evidence="10">
    <location>
        <begin position="246"/>
        <end position="268"/>
    </location>
</feature>
<evidence type="ECO:0000256" key="1">
    <source>
        <dbReference type="ARBA" id="ARBA00004167"/>
    </source>
</evidence>
<dbReference type="GO" id="GO:0009897">
    <property type="term" value="C:external side of plasma membrane"/>
    <property type="evidence" value="ECO:0007669"/>
    <property type="project" value="TreeGrafter"/>
</dbReference>
<dbReference type="AlphaFoldDB" id="A0AAD7RL22"/>
<organism evidence="13 14">
    <name type="scientific">Aldrovandia affinis</name>
    <dbReference type="NCBI Taxonomy" id="143900"/>
    <lineage>
        <taxon>Eukaryota</taxon>
        <taxon>Metazoa</taxon>
        <taxon>Chordata</taxon>
        <taxon>Craniata</taxon>
        <taxon>Vertebrata</taxon>
        <taxon>Euteleostomi</taxon>
        <taxon>Actinopterygii</taxon>
        <taxon>Neopterygii</taxon>
        <taxon>Teleostei</taxon>
        <taxon>Notacanthiformes</taxon>
        <taxon>Halosauridae</taxon>
        <taxon>Aldrovandia</taxon>
    </lineage>
</organism>
<dbReference type="InterPro" id="IPR040951">
    <property type="entry name" value="IL2RB_N1"/>
</dbReference>
<evidence type="ECO:0000256" key="11">
    <source>
        <dbReference type="SAM" id="SignalP"/>
    </source>
</evidence>
<evidence type="ECO:0000256" key="8">
    <source>
        <dbReference type="ARBA" id="ARBA00023170"/>
    </source>
</evidence>
<proteinExistence type="inferred from homology"/>
<comment type="subcellular location">
    <subcellularLocation>
        <location evidence="1">Membrane</location>
        <topology evidence="1">Single-pass membrane protein</topology>
    </subcellularLocation>
</comment>
<comment type="caution">
    <text evidence="13">The sequence shown here is derived from an EMBL/GenBank/DDBJ whole genome shotgun (WGS) entry which is preliminary data.</text>
</comment>
<dbReference type="InterPro" id="IPR036116">
    <property type="entry name" value="FN3_sf"/>
</dbReference>
<evidence type="ECO:0000313" key="13">
    <source>
        <dbReference type="EMBL" id="KAJ8386118.1"/>
    </source>
</evidence>
<dbReference type="GO" id="GO:0004896">
    <property type="term" value="F:cytokine receptor activity"/>
    <property type="evidence" value="ECO:0007669"/>
    <property type="project" value="InterPro"/>
</dbReference>
<reference evidence="13" key="1">
    <citation type="journal article" date="2023" name="Science">
        <title>Genome structures resolve the early diversification of teleost fishes.</title>
        <authorList>
            <person name="Parey E."/>
            <person name="Louis A."/>
            <person name="Montfort J."/>
            <person name="Bouchez O."/>
            <person name="Roques C."/>
            <person name="Iampietro C."/>
            <person name="Lluch J."/>
            <person name="Castinel A."/>
            <person name="Donnadieu C."/>
            <person name="Desvignes T."/>
            <person name="Floi Bucao C."/>
            <person name="Jouanno E."/>
            <person name="Wen M."/>
            <person name="Mejri S."/>
            <person name="Dirks R."/>
            <person name="Jansen H."/>
            <person name="Henkel C."/>
            <person name="Chen W.J."/>
            <person name="Zahm M."/>
            <person name="Cabau C."/>
            <person name="Klopp C."/>
            <person name="Thompson A.W."/>
            <person name="Robinson-Rechavi M."/>
            <person name="Braasch I."/>
            <person name="Lecointre G."/>
            <person name="Bobe J."/>
            <person name="Postlethwait J.H."/>
            <person name="Berthelot C."/>
            <person name="Roest Crollius H."/>
            <person name="Guiguen Y."/>
        </authorList>
    </citation>
    <scope>NUCLEOTIDE SEQUENCE</scope>
    <source>
        <strain evidence="13">NC1722</strain>
    </source>
</reference>
<dbReference type="InterPro" id="IPR013783">
    <property type="entry name" value="Ig-like_fold"/>
</dbReference>
<dbReference type="GO" id="GO:0016064">
    <property type="term" value="P:immunoglobulin mediated immune response"/>
    <property type="evidence" value="ECO:0007669"/>
    <property type="project" value="TreeGrafter"/>
</dbReference>